<dbReference type="PANTHER" id="PTHR32305">
    <property type="match status" value="1"/>
</dbReference>
<reference evidence="2 3" key="1">
    <citation type="submission" date="2020-07" db="EMBL/GenBank/DDBJ databases">
        <title>Sequencing the genomes of 1000 actinobacteria strains.</title>
        <authorList>
            <person name="Klenk H.-P."/>
        </authorList>
    </citation>
    <scope>NUCLEOTIDE SEQUENCE [LARGE SCALE GENOMIC DNA]</scope>
    <source>
        <strain evidence="2 3">DSM 24482</strain>
    </source>
</reference>
<dbReference type="InterPro" id="IPR036844">
    <property type="entry name" value="Hint_dom_sf"/>
</dbReference>
<organism evidence="2 3">
    <name type="scientific">Cellulomonas oligotrophica</name>
    <dbReference type="NCBI Taxonomy" id="931536"/>
    <lineage>
        <taxon>Bacteria</taxon>
        <taxon>Bacillati</taxon>
        <taxon>Actinomycetota</taxon>
        <taxon>Actinomycetes</taxon>
        <taxon>Micrococcales</taxon>
        <taxon>Cellulomonadaceae</taxon>
        <taxon>Cellulomonas</taxon>
    </lineage>
</organism>
<sequence length="593" mass="61837">MIRQQGGKTTVYLPGGQELTLTTSSGELAAQRYYSFAGQTVATRTGTAASTVSSLFADTQGTALVSVQNITDAVTVRRTDPYGNVRGTNPSWPGDHLFLDKVRDSTGLTQVGARYYDASIGRFVSVDPVLDLKDPAQWSAYSYGEHNPVTYSDPTGMLSWASSFKSGLSKIGSAVKNGVSSAWKSTGSFVKKHQASIVGFAAGAIVTGGCLVATGGVGSVGCAALGGAAAGAASNLWRTQVQKTSRFTVGGFVRETVFGAVAGAIGGAAAKPLAAAASWAGRAVGPAAQRFGAGALSAARQAASKVSQALAQTAQNMRTQVVQQTRSAVQNVSRLLPSRSSGAASTAGRGADDLVEAAGTACRTNSFDAGTLVLMADGSHKAIEDVELGDDVIATDPKTGEQGPSKVIDLIRHGGVHTMVDVEFSNGTQVDATDEHPFWVASQATWVDAIDLRLGDVVTTAAGTSLMVESVRVSVYDLMAYNLTIADLHTYHVGVGEILVHNAGCDEWAAAFVKRTGGQSDEIKTFESPLGRHSPLGPYRPGGPGTKAVDEDWFHHTVVVRGAQVFDQWHPGGVGVDDFKQMFDYNDVIDFGF</sequence>
<dbReference type="NCBIfam" id="TIGR03696">
    <property type="entry name" value="Rhs_assc_core"/>
    <property type="match status" value="1"/>
</dbReference>
<dbReference type="Gene3D" id="2.170.16.10">
    <property type="entry name" value="Hedgehog/Intein (Hint) domain"/>
    <property type="match status" value="1"/>
</dbReference>
<dbReference type="InterPro" id="IPR030934">
    <property type="entry name" value="Intein_C"/>
</dbReference>
<feature type="domain" description="Hint" evidence="1">
    <location>
        <begin position="364"/>
        <end position="462"/>
    </location>
</feature>
<protein>
    <submittedName>
        <fullName evidence="2">RHS repeat-associated protein</fullName>
    </submittedName>
</protein>
<gene>
    <name evidence="2" type="ORF">BKA21_001699</name>
</gene>
<dbReference type="InterPro" id="IPR022385">
    <property type="entry name" value="Rhs_assc_core"/>
</dbReference>
<dbReference type="InterPro" id="IPR003587">
    <property type="entry name" value="Hint_dom_N"/>
</dbReference>
<dbReference type="Pfam" id="PF07591">
    <property type="entry name" value="PT-HINT"/>
    <property type="match status" value="1"/>
</dbReference>
<name>A0A7Y9JZF6_9CELL</name>
<dbReference type="AlphaFoldDB" id="A0A7Y9JZF6"/>
<dbReference type="Gene3D" id="2.180.10.10">
    <property type="entry name" value="RHS repeat-associated core"/>
    <property type="match status" value="1"/>
</dbReference>
<dbReference type="GO" id="GO:0016539">
    <property type="term" value="P:intein-mediated protein splicing"/>
    <property type="evidence" value="ECO:0007669"/>
    <property type="project" value="InterPro"/>
</dbReference>
<dbReference type="SUPFAM" id="SSF51294">
    <property type="entry name" value="Hedgehog/intein (Hint) domain"/>
    <property type="match status" value="1"/>
</dbReference>
<comment type="caution">
    <text evidence="2">The sequence shown here is derived from an EMBL/GenBank/DDBJ whole genome shotgun (WGS) entry which is preliminary data.</text>
</comment>
<dbReference type="CDD" id="cd00081">
    <property type="entry name" value="Hint"/>
    <property type="match status" value="1"/>
</dbReference>
<dbReference type="PROSITE" id="PS50817">
    <property type="entry name" value="INTEIN_N_TER"/>
    <property type="match status" value="1"/>
</dbReference>
<proteinExistence type="predicted"/>
<dbReference type="EMBL" id="JACCBK010000001">
    <property type="protein sequence ID" value="NYD86150.1"/>
    <property type="molecule type" value="Genomic_DNA"/>
</dbReference>
<dbReference type="SMART" id="SM00306">
    <property type="entry name" value="HintN"/>
    <property type="match status" value="1"/>
</dbReference>
<dbReference type="NCBIfam" id="TIGR01443">
    <property type="entry name" value="intein_Cterm"/>
    <property type="match status" value="1"/>
</dbReference>
<accession>A0A7Y9JZF6</accession>
<dbReference type="Proteomes" id="UP000577956">
    <property type="component" value="Unassembled WGS sequence"/>
</dbReference>
<dbReference type="PANTHER" id="PTHR32305:SF17">
    <property type="entry name" value="TRNA NUCLEASE WAPA"/>
    <property type="match status" value="1"/>
</dbReference>
<dbReference type="InterPro" id="IPR050708">
    <property type="entry name" value="T6SS_VgrG/RHS"/>
</dbReference>
<dbReference type="InterPro" id="IPR006141">
    <property type="entry name" value="Intein_N"/>
</dbReference>
<evidence type="ECO:0000313" key="2">
    <source>
        <dbReference type="EMBL" id="NYD86150.1"/>
    </source>
</evidence>
<evidence type="ECO:0000313" key="3">
    <source>
        <dbReference type="Proteomes" id="UP000577956"/>
    </source>
</evidence>
<evidence type="ECO:0000259" key="1">
    <source>
        <dbReference type="SMART" id="SM00306"/>
    </source>
</evidence>